<organism evidence="3 4">
    <name type="scientific">Pedobacter cryoconitis</name>
    <dbReference type="NCBI Taxonomy" id="188932"/>
    <lineage>
        <taxon>Bacteria</taxon>
        <taxon>Pseudomonadati</taxon>
        <taxon>Bacteroidota</taxon>
        <taxon>Sphingobacteriia</taxon>
        <taxon>Sphingobacteriales</taxon>
        <taxon>Sphingobacteriaceae</taxon>
        <taxon>Pedobacter</taxon>
    </lineage>
</organism>
<dbReference type="GO" id="GO:0055085">
    <property type="term" value="P:transmembrane transport"/>
    <property type="evidence" value="ECO:0007669"/>
    <property type="project" value="InterPro"/>
</dbReference>
<dbReference type="Proteomes" id="UP000249754">
    <property type="component" value="Unassembled WGS sequence"/>
</dbReference>
<evidence type="ECO:0000313" key="3">
    <source>
        <dbReference type="EMBL" id="RAJ29202.1"/>
    </source>
</evidence>
<gene>
    <name evidence="3" type="ORF">LY11_02906</name>
</gene>
<feature type="domain" description="TonB C-terminal" evidence="2">
    <location>
        <begin position="368"/>
        <end position="418"/>
    </location>
</feature>
<keyword evidence="1" id="KW-1133">Transmembrane helix</keyword>
<dbReference type="Pfam" id="PF03544">
    <property type="entry name" value="TonB_C"/>
    <property type="match status" value="1"/>
</dbReference>
<dbReference type="AlphaFoldDB" id="A0A327SL32"/>
<dbReference type="InterPro" id="IPR037682">
    <property type="entry name" value="TonB_C"/>
</dbReference>
<reference evidence="3 4" key="1">
    <citation type="submission" date="2018-06" db="EMBL/GenBank/DDBJ databases">
        <title>Genomic Encyclopedia of Archaeal and Bacterial Type Strains, Phase II (KMG-II): from individual species to whole genera.</title>
        <authorList>
            <person name="Goeker M."/>
        </authorList>
    </citation>
    <scope>NUCLEOTIDE SEQUENCE [LARGE SCALE GENOMIC DNA]</scope>
    <source>
        <strain evidence="3 4">DSM 14825</strain>
    </source>
</reference>
<dbReference type="Pfam" id="PF13715">
    <property type="entry name" value="CarbopepD_reg_2"/>
    <property type="match status" value="1"/>
</dbReference>
<dbReference type="EMBL" id="QLLR01000014">
    <property type="protein sequence ID" value="RAJ29202.1"/>
    <property type="molecule type" value="Genomic_DNA"/>
</dbReference>
<feature type="transmembrane region" description="Helical" evidence="1">
    <location>
        <begin position="75"/>
        <end position="99"/>
    </location>
</feature>
<keyword evidence="1" id="KW-0472">Membrane</keyword>
<accession>A0A327SL32</accession>
<name>A0A327SL32_9SPHI</name>
<keyword evidence="1" id="KW-0812">Transmembrane</keyword>
<dbReference type="SUPFAM" id="SSF49464">
    <property type="entry name" value="Carboxypeptidase regulatory domain-like"/>
    <property type="match status" value="1"/>
</dbReference>
<dbReference type="Gene3D" id="2.60.40.1120">
    <property type="entry name" value="Carboxypeptidase-like, regulatory domain"/>
    <property type="match status" value="1"/>
</dbReference>
<protein>
    <submittedName>
        <fullName evidence="3">TonB-like protein</fullName>
    </submittedName>
</protein>
<dbReference type="InterPro" id="IPR008969">
    <property type="entry name" value="CarboxyPept-like_regulatory"/>
</dbReference>
<sequence>MEKNKVGISLLQKYLNGELDARAMYEIERQAQDDPILMDVMLGMENGKKETDKANLHEISIRIKKRVKSGSSMKLFTWKTWSAVASLFFAFSLTGLWFFRTAEKNQMQIQKNAVVQQKVSPEVVNKVKVPGVLSETKPAVPAGDLAVNKFSLAKSARKRKRISGKLPTAGDAQVSLNGALTASTMSLKDSSTVNAGTLAEVVVMGYPLAAKKSVAMAVQTIVSDTLHRNLSGKVAGIQIGKDRYISTMVITGVVNDKEYNSPLPGVTVRLKENKSVETLTDAQGRFSIALPSKKSVIEVIAIGYSRQQVKADSIGHLSIILEPDYSALSEVVVTALGRNAKSGKAQPEIGWKAYNQYLKENGKVQTDDINGNVKLTFMINENGRPVSIKILKGLNDDLNQKAFKIVADGPKWRRSEANPDEEIRLAVKFHH</sequence>
<proteinExistence type="predicted"/>
<evidence type="ECO:0000313" key="4">
    <source>
        <dbReference type="Proteomes" id="UP000249754"/>
    </source>
</evidence>
<comment type="caution">
    <text evidence="3">The sequence shown here is derived from an EMBL/GenBank/DDBJ whole genome shotgun (WGS) entry which is preliminary data.</text>
</comment>
<dbReference type="SUPFAM" id="SSF74653">
    <property type="entry name" value="TolA/TonB C-terminal domain"/>
    <property type="match status" value="1"/>
</dbReference>
<evidence type="ECO:0000259" key="2">
    <source>
        <dbReference type="Pfam" id="PF03544"/>
    </source>
</evidence>
<evidence type="ECO:0000256" key="1">
    <source>
        <dbReference type="SAM" id="Phobius"/>
    </source>
</evidence>